<dbReference type="InterPro" id="IPR033131">
    <property type="entry name" value="Pectinesterase_Asp_AS"/>
</dbReference>
<comment type="similarity">
    <text evidence="2">Belongs to the pectinesterase family.</text>
</comment>
<evidence type="ECO:0000256" key="7">
    <source>
        <dbReference type="PROSITE-ProRule" id="PRU10040"/>
    </source>
</evidence>
<dbReference type="PANTHER" id="PTHR31321:SF57">
    <property type="entry name" value="PECTINESTERASE 53-RELATED"/>
    <property type="match status" value="1"/>
</dbReference>
<dbReference type="RefSeq" id="XP_024579439.1">
    <property type="nucleotide sequence ID" value="XM_024729020.1"/>
</dbReference>
<dbReference type="GO" id="GO:0042545">
    <property type="term" value="P:cell wall modification"/>
    <property type="evidence" value="ECO:0007669"/>
    <property type="project" value="UniProtKB-UniRule"/>
</dbReference>
<dbReference type="SUPFAM" id="SSF51126">
    <property type="entry name" value="Pectin lyase-like"/>
    <property type="match status" value="1"/>
</dbReference>
<dbReference type="InterPro" id="IPR000070">
    <property type="entry name" value="Pectinesterase_cat"/>
</dbReference>
<dbReference type="InterPro" id="IPR012334">
    <property type="entry name" value="Pectin_lyas_fold"/>
</dbReference>
<proteinExistence type="inferred from homology"/>
<dbReference type="OMA" id="NGAGWEQ"/>
<evidence type="ECO:0000313" key="11">
    <source>
        <dbReference type="Proteomes" id="UP000054928"/>
    </source>
</evidence>
<dbReference type="EMBL" id="CCYD01000653">
    <property type="protein sequence ID" value="CEG43070.1"/>
    <property type="molecule type" value="Genomic_DNA"/>
</dbReference>
<dbReference type="GO" id="GO:0030599">
    <property type="term" value="F:pectinesterase activity"/>
    <property type="evidence" value="ECO:0007669"/>
    <property type="project" value="UniProtKB-UniRule"/>
</dbReference>
<accession>A0A0P1APU7</accession>
<evidence type="ECO:0000256" key="8">
    <source>
        <dbReference type="RuleBase" id="RU000589"/>
    </source>
</evidence>
<dbReference type="InterPro" id="IPR011050">
    <property type="entry name" value="Pectin_lyase_fold/virulence"/>
</dbReference>
<evidence type="ECO:0000256" key="6">
    <source>
        <dbReference type="ARBA" id="ARBA00047928"/>
    </source>
</evidence>
<evidence type="ECO:0000256" key="1">
    <source>
        <dbReference type="ARBA" id="ARBA00005184"/>
    </source>
</evidence>
<dbReference type="GeneID" id="36408345"/>
<dbReference type="OrthoDB" id="2019149at2759"/>
<dbReference type="PANTHER" id="PTHR31321">
    <property type="entry name" value="ACYL-COA THIOESTER HYDROLASE YBHC-RELATED"/>
    <property type="match status" value="1"/>
</dbReference>
<feature type="active site" evidence="7">
    <location>
        <position position="197"/>
    </location>
</feature>
<protein>
    <recommendedName>
        <fullName evidence="3 8">Pectinesterase</fullName>
        <ecNumber evidence="3 8">3.1.1.11</ecNumber>
    </recommendedName>
</protein>
<dbReference type="STRING" id="4781.A0A0P1APU7"/>
<keyword evidence="4 8" id="KW-0378">Hydrolase</keyword>
<evidence type="ECO:0000313" key="10">
    <source>
        <dbReference type="EMBL" id="CEG43070.1"/>
    </source>
</evidence>
<dbReference type="Proteomes" id="UP000054928">
    <property type="component" value="Unassembled WGS sequence"/>
</dbReference>
<evidence type="ECO:0000256" key="4">
    <source>
        <dbReference type="ARBA" id="ARBA00022801"/>
    </source>
</evidence>
<evidence type="ECO:0000259" key="9">
    <source>
        <dbReference type="Pfam" id="PF01095"/>
    </source>
</evidence>
<evidence type="ECO:0000256" key="2">
    <source>
        <dbReference type="ARBA" id="ARBA00008891"/>
    </source>
</evidence>
<dbReference type="PROSITE" id="PS00503">
    <property type="entry name" value="PECTINESTERASE_2"/>
    <property type="match status" value="1"/>
</dbReference>
<organism evidence="10 11">
    <name type="scientific">Plasmopara halstedii</name>
    <name type="common">Downy mildew of sunflower</name>
    <dbReference type="NCBI Taxonomy" id="4781"/>
    <lineage>
        <taxon>Eukaryota</taxon>
        <taxon>Sar</taxon>
        <taxon>Stramenopiles</taxon>
        <taxon>Oomycota</taxon>
        <taxon>Peronosporomycetes</taxon>
        <taxon>Peronosporales</taxon>
        <taxon>Peronosporaceae</taxon>
        <taxon>Plasmopara</taxon>
    </lineage>
</organism>
<dbReference type="AlphaFoldDB" id="A0A0P1APU7"/>
<comment type="pathway">
    <text evidence="1 8">Glycan metabolism; pectin degradation; 2-dehydro-3-deoxy-D-gluconate from pectin: step 1/5.</text>
</comment>
<keyword evidence="11" id="KW-1185">Reference proteome</keyword>
<dbReference type="GO" id="GO:0045490">
    <property type="term" value="P:pectin catabolic process"/>
    <property type="evidence" value="ECO:0007669"/>
    <property type="project" value="UniProtKB-UniRule"/>
</dbReference>
<reference evidence="11" key="1">
    <citation type="submission" date="2014-09" db="EMBL/GenBank/DDBJ databases">
        <authorList>
            <person name="Sharma Rahul"/>
            <person name="Thines Marco"/>
        </authorList>
    </citation>
    <scope>NUCLEOTIDE SEQUENCE [LARGE SCALE GENOMIC DNA]</scope>
</reference>
<feature type="chain" id="PRO_5005962877" description="Pectinesterase" evidence="8">
    <location>
        <begin position="19"/>
        <end position="335"/>
    </location>
</feature>
<comment type="catalytic activity">
    <reaction evidence="6 8">
        <text>[(1-&gt;4)-alpha-D-galacturonosyl methyl ester](n) + n H2O = [(1-&gt;4)-alpha-D-galacturonosyl](n) + n methanol + n H(+)</text>
        <dbReference type="Rhea" id="RHEA:22380"/>
        <dbReference type="Rhea" id="RHEA-COMP:14570"/>
        <dbReference type="Rhea" id="RHEA-COMP:14573"/>
        <dbReference type="ChEBI" id="CHEBI:15377"/>
        <dbReference type="ChEBI" id="CHEBI:15378"/>
        <dbReference type="ChEBI" id="CHEBI:17790"/>
        <dbReference type="ChEBI" id="CHEBI:140522"/>
        <dbReference type="ChEBI" id="CHEBI:140523"/>
        <dbReference type="EC" id="3.1.1.11"/>
    </reaction>
</comment>
<sequence length="335" mass="36827">MFGLPLAVFATLVTPLLAGCDGPQARTSPADHEHWIVVDKSGAYPGSYKTVEEGIAQLNEKKSNLFIFPGAYCEQVVIPKDLDRVSVQGYTCDTTKYRENTVTITQAKAQRDLSKDEKNQNFQTSTIGIKANQVKLYNINVANTAGRIPVNGQGVAVFAGGNDHGFYGCSFTGYQNTLAANNGRILIAGSHISGAVDFIFGQYGMLWSEKCNIEVVGDGWITANGNKDDDVESEFVFNRADVNGKGHAFLGRPWQKYSRCVWQNSYLDDIVDPEGWSEWNGGPTDNVYFKEFKNKGPGANTDKRVPFSGQLDKAVKVEDILGDVEGDFFYDSSFM</sequence>
<dbReference type="Pfam" id="PF01095">
    <property type="entry name" value="Pectinesterase"/>
    <property type="match status" value="1"/>
</dbReference>
<evidence type="ECO:0000256" key="5">
    <source>
        <dbReference type="ARBA" id="ARBA00023085"/>
    </source>
</evidence>
<dbReference type="EC" id="3.1.1.11" evidence="3 8"/>
<dbReference type="Gene3D" id="2.160.20.10">
    <property type="entry name" value="Single-stranded right-handed beta-helix, Pectin lyase-like"/>
    <property type="match status" value="1"/>
</dbReference>
<keyword evidence="8" id="KW-0732">Signal</keyword>
<feature type="domain" description="Pectinesterase catalytic" evidence="9">
    <location>
        <begin position="37"/>
        <end position="310"/>
    </location>
</feature>
<feature type="signal peptide" evidence="8">
    <location>
        <begin position="1"/>
        <end position="18"/>
    </location>
</feature>
<evidence type="ECO:0000256" key="3">
    <source>
        <dbReference type="ARBA" id="ARBA00013229"/>
    </source>
</evidence>
<name>A0A0P1APU7_PLAHL</name>
<dbReference type="UniPathway" id="UPA00545">
    <property type="reaction ID" value="UER00823"/>
</dbReference>
<keyword evidence="5 8" id="KW-0063">Aspartyl esterase</keyword>